<comment type="cofactor">
    <cofactor evidence="1">
        <name>FAD</name>
        <dbReference type="ChEBI" id="CHEBI:57692"/>
    </cofactor>
</comment>
<dbReference type="Proteomes" id="UP001152755">
    <property type="component" value="Unassembled WGS sequence"/>
</dbReference>
<keyword evidence="7" id="KW-0560">Oxidoreductase</keyword>
<keyword evidence="5" id="KW-0274">FAD</keyword>
<evidence type="ECO:0000313" key="12">
    <source>
        <dbReference type="EMBL" id="MDG3012944.1"/>
    </source>
</evidence>
<evidence type="ECO:0000313" key="13">
    <source>
        <dbReference type="Proteomes" id="UP001152755"/>
    </source>
</evidence>
<feature type="domain" description="4Fe-4S ferredoxin-type" evidence="11">
    <location>
        <begin position="37"/>
        <end position="66"/>
    </location>
</feature>
<dbReference type="GO" id="GO:0051536">
    <property type="term" value="F:iron-sulfur cluster binding"/>
    <property type="evidence" value="ECO:0007669"/>
    <property type="project" value="UniProtKB-KW"/>
</dbReference>
<evidence type="ECO:0000256" key="2">
    <source>
        <dbReference type="ARBA" id="ARBA00013223"/>
    </source>
</evidence>
<dbReference type="PROSITE" id="PS51379">
    <property type="entry name" value="4FE4S_FER_2"/>
    <property type="match status" value="1"/>
</dbReference>
<dbReference type="InterPro" id="IPR023753">
    <property type="entry name" value="FAD/NAD-binding_dom"/>
</dbReference>
<dbReference type="Pfam" id="PF07992">
    <property type="entry name" value="Pyr_redox_2"/>
    <property type="match status" value="1"/>
</dbReference>
<dbReference type="EMBL" id="JANRHA010000001">
    <property type="protein sequence ID" value="MDG3012944.1"/>
    <property type="molecule type" value="Genomic_DNA"/>
</dbReference>
<keyword evidence="9" id="KW-0411">Iron-sulfur</keyword>
<name>A0A9X4LX72_9ACTN</name>
<dbReference type="SUPFAM" id="SSF54862">
    <property type="entry name" value="4Fe-4S ferredoxins"/>
    <property type="match status" value="1"/>
</dbReference>
<accession>A0A9X4LX72</accession>
<evidence type="ECO:0000256" key="10">
    <source>
        <dbReference type="ARBA" id="ARBA00047776"/>
    </source>
</evidence>
<evidence type="ECO:0000256" key="5">
    <source>
        <dbReference type="ARBA" id="ARBA00022827"/>
    </source>
</evidence>
<dbReference type="GO" id="GO:0004324">
    <property type="term" value="F:ferredoxin-NADP+ reductase activity"/>
    <property type="evidence" value="ECO:0007669"/>
    <property type="project" value="UniProtKB-EC"/>
</dbReference>
<dbReference type="InterPro" id="IPR017896">
    <property type="entry name" value="4Fe4S_Fe-S-bd"/>
</dbReference>
<sequence length="471" mass="49139">MTHVILGHCCKDASCVQVCPQNCIHPAPGEDGFASAETLFIDPNSCIDCTACVEACPASAIKPGYALTATELPFAQRNREFFESAPPAPRVRPRPVFGLPLATPAARLTVAVVGSGPAAMYTVRELLRRSTSIRVTVYEQHETFGGLLRRGVSLDHTGVRDMIRLFDVPFGDDRVTVVPDTEIGVDVSVEELRATFDAVVIACGATQPRRLDSATAGDRTHGSANLRQAGNIHQAIDLLVAANSGSPNLRPPTLAGPDCIVVGAGNVAFDAVRWVAKNRDRSAGGQVGQLVVLSRSAPERASFTPSAFYELLELDGVEVTVDDAGALPPAGSDSALLQALSRLNTVNLHDPHAEPAGLRIVLSFGQEATDVAVTDDGGVVVTTAAGRTFHAGSAICAAGFTTKVIDGVPLDRRGVVPNRQGQVISAETGEPLDGLYVVGWAKRGASGGVGDNRGCAAETVAQLATDLLATV</sequence>
<dbReference type="PANTHER" id="PTHR48467:SF1">
    <property type="entry name" value="GLUTAMATE SYNTHASE 1 [NADH], CHLOROPLASTIC-LIKE"/>
    <property type="match status" value="1"/>
</dbReference>
<keyword evidence="6" id="KW-0521">NADP</keyword>
<dbReference type="PRINTS" id="PR00419">
    <property type="entry name" value="ADXRDTASE"/>
</dbReference>
<dbReference type="SUPFAM" id="SSF51971">
    <property type="entry name" value="Nucleotide-binding domain"/>
    <property type="match status" value="1"/>
</dbReference>
<evidence type="ECO:0000256" key="9">
    <source>
        <dbReference type="ARBA" id="ARBA00023014"/>
    </source>
</evidence>
<organism evidence="12 13">
    <name type="scientific">Speluncibacter jeojiensis</name>
    <dbReference type="NCBI Taxonomy" id="2710754"/>
    <lineage>
        <taxon>Bacteria</taxon>
        <taxon>Bacillati</taxon>
        <taxon>Actinomycetota</taxon>
        <taxon>Actinomycetes</taxon>
        <taxon>Mycobacteriales</taxon>
        <taxon>Speluncibacteraceae</taxon>
        <taxon>Speluncibacter</taxon>
    </lineage>
</organism>
<comment type="catalytic activity">
    <reaction evidence="10">
        <text>2 reduced [2Fe-2S]-[ferredoxin] + NADP(+) + H(+) = 2 oxidized [2Fe-2S]-[ferredoxin] + NADPH</text>
        <dbReference type="Rhea" id="RHEA:20125"/>
        <dbReference type="Rhea" id="RHEA-COMP:10000"/>
        <dbReference type="Rhea" id="RHEA-COMP:10001"/>
        <dbReference type="ChEBI" id="CHEBI:15378"/>
        <dbReference type="ChEBI" id="CHEBI:33737"/>
        <dbReference type="ChEBI" id="CHEBI:33738"/>
        <dbReference type="ChEBI" id="CHEBI:57783"/>
        <dbReference type="ChEBI" id="CHEBI:58349"/>
        <dbReference type="EC" id="1.18.1.2"/>
    </reaction>
</comment>
<keyword evidence="3" id="KW-0285">Flavoprotein</keyword>
<dbReference type="InterPro" id="IPR055275">
    <property type="entry name" value="Ferredox_Rdtase"/>
</dbReference>
<dbReference type="Pfam" id="PF00037">
    <property type="entry name" value="Fer4"/>
    <property type="match status" value="1"/>
</dbReference>
<dbReference type="GO" id="GO:0046872">
    <property type="term" value="F:metal ion binding"/>
    <property type="evidence" value="ECO:0007669"/>
    <property type="project" value="UniProtKB-KW"/>
</dbReference>
<gene>
    <name evidence="12" type="ORF">NVS88_00030</name>
</gene>
<evidence type="ECO:0000256" key="1">
    <source>
        <dbReference type="ARBA" id="ARBA00001974"/>
    </source>
</evidence>
<reference evidence="12" key="1">
    <citation type="submission" date="2022-08" db="EMBL/GenBank/DDBJ databases">
        <title>Genome analysis of Corynebacteriales strain.</title>
        <authorList>
            <person name="Lee S.D."/>
        </authorList>
    </citation>
    <scope>NUCLEOTIDE SEQUENCE</scope>
    <source>
        <strain evidence="12">D3-21</strain>
    </source>
</reference>
<dbReference type="InterPro" id="IPR017900">
    <property type="entry name" value="4Fe4S_Fe_S_CS"/>
</dbReference>
<protein>
    <recommendedName>
        <fullName evidence="2">ferredoxin--NADP(+) reductase</fullName>
        <ecNumber evidence="2">1.18.1.2</ecNumber>
    </recommendedName>
</protein>
<comment type="caution">
    <text evidence="12">The sequence shown here is derived from an EMBL/GenBank/DDBJ whole genome shotgun (WGS) entry which is preliminary data.</text>
</comment>
<dbReference type="Gene3D" id="3.40.50.720">
    <property type="entry name" value="NAD(P)-binding Rossmann-like Domain"/>
    <property type="match status" value="2"/>
</dbReference>
<evidence type="ECO:0000259" key="11">
    <source>
        <dbReference type="PROSITE" id="PS51379"/>
    </source>
</evidence>
<evidence type="ECO:0000256" key="8">
    <source>
        <dbReference type="ARBA" id="ARBA00023004"/>
    </source>
</evidence>
<dbReference type="AlphaFoldDB" id="A0A9X4LX72"/>
<dbReference type="Gene3D" id="3.30.70.20">
    <property type="match status" value="1"/>
</dbReference>
<evidence type="ECO:0000256" key="6">
    <source>
        <dbReference type="ARBA" id="ARBA00022857"/>
    </source>
</evidence>
<dbReference type="EC" id="1.18.1.2" evidence="2"/>
<evidence type="ECO:0000256" key="4">
    <source>
        <dbReference type="ARBA" id="ARBA00022723"/>
    </source>
</evidence>
<evidence type="ECO:0000256" key="7">
    <source>
        <dbReference type="ARBA" id="ARBA00023002"/>
    </source>
</evidence>
<dbReference type="PROSITE" id="PS00198">
    <property type="entry name" value="4FE4S_FER_1"/>
    <property type="match status" value="1"/>
</dbReference>
<keyword evidence="13" id="KW-1185">Reference proteome</keyword>
<keyword evidence="8" id="KW-0408">Iron</keyword>
<proteinExistence type="predicted"/>
<dbReference type="RefSeq" id="WP_332518844.1">
    <property type="nucleotide sequence ID" value="NZ_JANRHA010000001.1"/>
</dbReference>
<keyword evidence="4" id="KW-0479">Metal-binding</keyword>
<evidence type="ECO:0000256" key="3">
    <source>
        <dbReference type="ARBA" id="ARBA00022630"/>
    </source>
</evidence>
<dbReference type="PANTHER" id="PTHR48467">
    <property type="entry name" value="GLUTAMATE SYNTHASE 1 [NADH], CHLOROPLASTIC-LIKE"/>
    <property type="match status" value="1"/>
</dbReference>